<gene>
    <name evidence="1" type="ORF">OEA41_002474</name>
</gene>
<sequence>MEGRLLRLERGVDHEWRVTNDLKGVAVSEAQIPKNPKSLLDHDTTPDSLMTFLTQLLADACFKDDGGTWTDCSEHAEIMSNLPKSLAQSDKSVVDFVNAVVREGRFQDHTRKWKEW</sequence>
<dbReference type="EMBL" id="JASNWA010000006">
    <property type="protein sequence ID" value="KAK3175227.1"/>
    <property type="molecule type" value="Genomic_DNA"/>
</dbReference>
<dbReference type="Proteomes" id="UP001276659">
    <property type="component" value="Unassembled WGS sequence"/>
</dbReference>
<keyword evidence="2" id="KW-1185">Reference proteome</keyword>
<reference evidence="1" key="1">
    <citation type="submission" date="2022-11" db="EMBL/GenBank/DDBJ databases">
        <title>Chromosomal genome sequence assembly and mating type (MAT) locus characterization of the leprose asexual lichenized fungus Lepraria neglecta (Nyl.) Erichsen.</title>
        <authorList>
            <person name="Allen J.L."/>
            <person name="Pfeffer B."/>
        </authorList>
    </citation>
    <scope>NUCLEOTIDE SEQUENCE</scope>
    <source>
        <strain evidence="1">Allen 5258</strain>
    </source>
</reference>
<accession>A0AAD9ZF48</accession>
<dbReference type="AlphaFoldDB" id="A0AAD9ZF48"/>
<name>A0AAD9ZF48_9LECA</name>
<evidence type="ECO:0000313" key="2">
    <source>
        <dbReference type="Proteomes" id="UP001276659"/>
    </source>
</evidence>
<evidence type="ECO:0000313" key="1">
    <source>
        <dbReference type="EMBL" id="KAK3175227.1"/>
    </source>
</evidence>
<proteinExistence type="predicted"/>
<protein>
    <submittedName>
        <fullName evidence="1">Uncharacterized protein</fullName>
    </submittedName>
</protein>
<organism evidence="1 2">
    <name type="scientific">Lepraria neglecta</name>
    <dbReference type="NCBI Taxonomy" id="209136"/>
    <lineage>
        <taxon>Eukaryota</taxon>
        <taxon>Fungi</taxon>
        <taxon>Dikarya</taxon>
        <taxon>Ascomycota</taxon>
        <taxon>Pezizomycotina</taxon>
        <taxon>Lecanoromycetes</taxon>
        <taxon>OSLEUM clade</taxon>
        <taxon>Lecanoromycetidae</taxon>
        <taxon>Lecanorales</taxon>
        <taxon>Lecanorineae</taxon>
        <taxon>Stereocaulaceae</taxon>
        <taxon>Lepraria</taxon>
    </lineage>
</organism>
<comment type="caution">
    <text evidence="1">The sequence shown here is derived from an EMBL/GenBank/DDBJ whole genome shotgun (WGS) entry which is preliminary data.</text>
</comment>